<proteinExistence type="predicted"/>
<dbReference type="EMBL" id="JYDL01000083">
    <property type="protein sequence ID" value="KRX17738.1"/>
    <property type="molecule type" value="Genomic_DNA"/>
</dbReference>
<protein>
    <recommendedName>
        <fullName evidence="1">DUF5641 domain-containing protein</fullName>
    </recommendedName>
</protein>
<dbReference type="Pfam" id="PF18701">
    <property type="entry name" value="DUF5641"/>
    <property type="match status" value="1"/>
</dbReference>
<dbReference type="InterPro" id="IPR040676">
    <property type="entry name" value="DUF5641"/>
</dbReference>
<dbReference type="STRING" id="6336.A0A0V0RU09"/>
<dbReference type="OrthoDB" id="8052806at2759"/>
<evidence type="ECO:0000313" key="3">
    <source>
        <dbReference type="Proteomes" id="UP000054630"/>
    </source>
</evidence>
<dbReference type="AlphaFoldDB" id="A0A0V0RU09"/>
<organism evidence="2 3">
    <name type="scientific">Trichinella nelsoni</name>
    <dbReference type="NCBI Taxonomy" id="6336"/>
    <lineage>
        <taxon>Eukaryota</taxon>
        <taxon>Metazoa</taxon>
        <taxon>Ecdysozoa</taxon>
        <taxon>Nematoda</taxon>
        <taxon>Enoplea</taxon>
        <taxon>Dorylaimia</taxon>
        <taxon>Trichinellida</taxon>
        <taxon>Trichinellidae</taxon>
        <taxon>Trichinella</taxon>
    </lineage>
</organism>
<evidence type="ECO:0000259" key="1">
    <source>
        <dbReference type="Pfam" id="PF18701"/>
    </source>
</evidence>
<sequence>MTKRPEPKGVDIILVKEENMKRENWSTGRITSVLTGSDGLSRIVQVNTTKGTFIRPVARFYLLEPADTG</sequence>
<reference evidence="2 3" key="1">
    <citation type="submission" date="2015-01" db="EMBL/GenBank/DDBJ databases">
        <title>Evolution of Trichinella species and genotypes.</title>
        <authorList>
            <person name="Korhonen P.K."/>
            <person name="Edoardo P."/>
            <person name="Giuseppe L.R."/>
            <person name="Gasser R.B."/>
        </authorList>
    </citation>
    <scope>NUCLEOTIDE SEQUENCE [LARGE SCALE GENOMIC DNA]</scope>
    <source>
        <strain evidence="2">ISS37</strain>
    </source>
</reference>
<comment type="caution">
    <text evidence="2">The sequence shown here is derived from an EMBL/GenBank/DDBJ whole genome shotgun (WGS) entry which is preliminary data.</text>
</comment>
<gene>
    <name evidence="2" type="ORF">T07_789</name>
</gene>
<dbReference type="Proteomes" id="UP000054630">
    <property type="component" value="Unassembled WGS sequence"/>
</dbReference>
<accession>A0A0V0RU09</accession>
<feature type="domain" description="DUF5641" evidence="1">
    <location>
        <begin position="4"/>
        <end position="62"/>
    </location>
</feature>
<name>A0A0V0RU09_9BILA</name>
<evidence type="ECO:0000313" key="2">
    <source>
        <dbReference type="EMBL" id="KRX17738.1"/>
    </source>
</evidence>
<keyword evidence="3" id="KW-1185">Reference proteome</keyword>